<comment type="caution">
    <text evidence="1">The sequence shown here is derived from an EMBL/GenBank/DDBJ whole genome shotgun (WGS) entry which is preliminary data.</text>
</comment>
<dbReference type="RefSeq" id="WP_188766343.1">
    <property type="nucleotide sequence ID" value="NZ_BMKK01000004.1"/>
</dbReference>
<keyword evidence="2" id="KW-1185">Reference proteome</keyword>
<evidence type="ECO:0000313" key="1">
    <source>
        <dbReference type="EMBL" id="GGD59380.1"/>
    </source>
</evidence>
<protein>
    <submittedName>
        <fullName evidence="1">Uncharacterized protein</fullName>
    </submittedName>
</protein>
<sequence length="115" mass="13548">METAVLSPAQLLTKKYSDNRMLSLKLQIEPWAFETLHEYFPNATETDFHRVRHHLSDCIMKFQQILTGKILLGTEIMLDFLNGLLIFEVKNYSQTLYQYQVEETYTLDLSKVELN</sequence>
<dbReference type="Proteomes" id="UP000609064">
    <property type="component" value="Unassembled WGS sequence"/>
</dbReference>
<gene>
    <name evidence="1" type="ORF">GCM10011514_24180</name>
</gene>
<reference evidence="1" key="2">
    <citation type="submission" date="2020-09" db="EMBL/GenBank/DDBJ databases">
        <authorList>
            <person name="Sun Q."/>
            <person name="Zhou Y."/>
        </authorList>
    </citation>
    <scope>NUCLEOTIDE SEQUENCE</scope>
    <source>
        <strain evidence="1">CGMCC 1.15958</strain>
    </source>
</reference>
<dbReference type="AlphaFoldDB" id="A0A916YTH7"/>
<proteinExistence type="predicted"/>
<evidence type="ECO:0000313" key="2">
    <source>
        <dbReference type="Proteomes" id="UP000609064"/>
    </source>
</evidence>
<name>A0A916YTH7_9BACT</name>
<accession>A0A916YTH7</accession>
<reference evidence="1" key="1">
    <citation type="journal article" date="2014" name="Int. J. Syst. Evol. Microbiol.">
        <title>Complete genome sequence of Corynebacterium casei LMG S-19264T (=DSM 44701T), isolated from a smear-ripened cheese.</title>
        <authorList>
            <consortium name="US DOE Joint Genome Institute (JGI-PGF)"/>
            <person name="Walter F."/>
            <person name="Albersmeier A."/>
            <person name="Kalinowski J."/>
            <person name="Ruckert C."/>
        </authorList>
    </citation>
    <scope>NUCLEOTIDE SEQUENCE</scope>
    <source>
        <strain evidence="1">CGMCC 1.15958</strain>
    </source>
</reference>
<dbReference type="EMBL" id="BMKK01000004">
    <property type="protein sequence ID" value="GGD59380.1"/>
    <property type="molecule type" value="Genomic_DNA"/>
</dbReference>
<organism evidence="1 2">
    <name type="scientific">Emticicia aquatilis</name>
    <dbReference type="NCBI Taxonomy" id="1537369"/>
    <lineage>
        <taxon>Bacteria</taxon>
        <taxon>Pseudomonadati</taxon>
        <taxon>Bacteroidota</taxon>
        <taxon>Cytophagia</taxon>
        <taxon>Cytophagales</taxon>
        <taxon>Leadbetterellaceae</taxon>
        <taxon>Emticicia</taxon>
    </lineage>
</organism>